<dbReference type="InterPro" id="IPR051604">
    <property type="entry name" value="Ergot_Alk_Oxidoreductase"/>
</dbReference>
<dbReference type="PANTHER" id="PTHR43162:SF1">
    <property type="entry name" value="PRESTALK A DIFFERENTIATION PROTEIN A"/>
    <property type="match status" value="1"/>
</dbReference>
<dbReference type="InterPro" id="IPR008030">
    <property type="entry name" value="NmrA-like"/>
</dbReference>
<protein>
    <submittedName>
        <fullName evidence="2">NAD(P)H-binding protein</fullName>
    </submittedName>
</protein>
<dbReference type="Gene3D" id="3.40.50.720">
    <property type="entry name" value="NAD(P)-binding Rossmann-like Domain"/>
    <property type="match status" value="1"/>
</dbReference>
<sequence>MTNEILVLGGTGKTGRRVVHRLRDAGVPVRVGSRTAPLPFDWSDRATWAPALHGVRGVYVSYHPDLAVPGAQEDIAAFARQAVAAGVGRLVLLSGRGEEEAAACEAVVRDAGVEWTVLRCSWFNQNFSEDYLRDAVAGGEVALPVADVPEPFVDAEDIADVAVAALTGDGHQGRVYELTGPRLLTFAGAVAEIAAATGRDVRFVRVPAQDYAAGLPAEVAPLLMYLFTTVLDGRNAYTTGDVRAVLGREPRDFAGYAERTAATGVW</sequence>
<dbReference type="Proteomes" id="UP001058003">
    <property type="component" value="Chromosome"/>
</dbReference>
<dbReference type="Pfam" id="PF05368">
    <property type="entry name" value="NmrA"/>
    <property type="match status" value="1"/>
</dbReference>
<evidence type="ECO:0000313" key="3">
    <source>
        <dbReference type="Proteomes" id="UP001058003"/>
    </source>
</evidence>
<keyword evidence="3" id="KW-1185">Reference proteome</keyword>
<dbReference type="Gene3D" id="3.90.25.10">
    <property type="entry name" value="UDP-galactose 4-epimerase, domain 1"/>
    <property type="match status" value="1"/>
</dbReference>
<feature type="domain" description="NmrA-like" evidence="1">
    <location>
        <begin position="1"/>
        <end position="229"/>
    </location>
</feature>
<dbReference type="OrthoDB" id="3510772at2"/>
<dbReference type="EMBL" id="CP073767">
    <property type="protein sequence ID" value="UWZ50921.1"/>
    <property type="molecule type" value="Genomic_DNA"/>
</dbReference>
<gene>
    <name evidence="2" type="ORF">Daura_29455</name>
</gene>
<name>A0A9Q9MFT3_9ACTN</name>
<proteinExistence type="predicted"/>
<reference evidence="2" key="1">
    <citation type="submission" date="2021-04" db="EMBL/GenBank/DDBJ databases">
        <title>Dactylosporangium aurantiacum NRRL B-8018 full assembly.</title>
        <authorList>
            <person name="Hartkoorn R.C."/>
            <person name="Beaudoing E."/>
            <person name="Hot D."/>
        </authorList>
    </citation>
    <scope>NUCLEOTIDE SEQUENCE</scope>
    <source>
        <strain evidence="2">NRRL B-8018</strain>
    </source>
</reference>
<evidence type="ECO:0000313" key="2">
    <source>
        <dbReference type="EMBL" id="UWZ50921.1"/>
    </source>
</evidence>
<evidence type="ECO:0000259" key="1">
    <source>
        <dbReference type="Pfam" id="PF05368"/>
    </source>
</evidence>
<organism evidence="2 3">
    <name type="scientific">Dactylosporangium aurantiacum</name>
    <dbReference type="NCBI Taxonomy" id="35754"/>
    <lineage>
        <taxon>Bacteria</taxon>
        <taxon>Bacillati</taxon>
        <taxon>Actinomycetota</taxon>
        <taxon>Actinomycetes</taxon>
        <taxon>Micromonosporales</taxon>
        <taxon>Micromonosporaceae</taxon>
        <taxon>Dactylosporangium</taxon>
    </lineage>
</organism>
<accession>A0A9Q9MFT3</accession>
<dbReference type="InterPro" id="IPR036291">
    <property type="entry name" value="NAD(P)-bd_dom_sf"/>
</dbReference>
<dbReference type="KEGG" id="daur:Daura_29455"/>
<dbReference type="SUPFAM" id="SSF51735">
    <property type="entry name" value="NAD(P)-binding Rossmann-fold domains"/>
    <property type="match status" value="1"/>
</dbReference>
<dbReference type="AlphaFoldDB" id="A0A9Q9MFT3"/>
<dbReference type="PANTHER" id="PTHR43162">
    <property type="match status" value="1"/>
</dbReference>